<dbReference type="AlphaFoldDB" id="A0A1I1ZEN9"/>
<dbReference type="PANTHER" id="PTHR31881">
    <property type="match status" value="1"/>
</dbReference>
<feature type="transmembrane region" description="Helical" evidence="1">
    <location>
        <begin position="77"/>
        <end position="96"/>
    </location>
</feature>
<feature type="transmembrane region" description="Helical" evidence="1">
    <location>
        <begin position="187"/>
        <end position="215"/>
    </location>
</feature>
<proteinExistence type="predicted"/>
<evidence type="ECO:0000256" key="1">
    <source>
        <dbReference type="SAM" id="Phobius"/>
    </source>
</evidence>
<keyword evidence="1" id="KW-1133">Transmembrane helix</keyword>
<feature type="transmembrane region" description="Helical" evidence="1">
    <location>
        <begin position="116"/>
        <end position="134"/>
    </location>
</feature>
<keyword evidence="1" id="KW-0472">Membrane</keyword>
<dbReference type="Pfam" id="PF04654">
    <property type="entry name" value="DUF599"/>
    <property type="match status" value="1"/>
</dbReference>
<dbReference type="Proteomes" id="UP000325289">
    <property type="component" value="Unassembled WGS sequence"/>
</dbReference>
<accession>A0A1I1ZEN9</accession>
<dbReference type="EMBL" id="FOMS01000008">
    <property type="protein sequence ID" value="SFE28993.1"/>
    <property type="molecule type" value="Genomic_DNA"/>
</dbReference>
<evidence type="ECO:0000313" key="2">
    <source>
        <dbReference type="EMBL" id="SFE28993.1"/>
    </source>
</evidence>
<evidence type="ECO:0000313" key="3">
    <source>
        <dbReference type="Proteomes" id="UP000325289"/>
    </source>
</evidence>
<keyword evidence="1" id="KW-0812">Transmembrane</keyword>
<feature type="transmembrane region" description="Helical" evidence="1">
    <location>
        <begin position="12"/>
        <end position="32"/>
    </location>
</feature>
<gene>
    <name evidence="2" type="ORF">SAMN04515678_10877</name>
</gene>
<dbReference type="RefSeq" id="WP_149756433.1">
    <property type="nucleotide sequence ID" value="NZ_FOMS01000008.1"/>
</dbReference>
<keyword evidence="3" id="KW-1185">Reference proteome</keyword>
<sequence>MSFADRAALFSTLDVVAVAAHFACWLVLIVLVEHSPAWRPSVSRVMADYRREWMRVFVTRDPRIFDSQIVGNLRQSTAFFASASMIAIGGGFALIGNAESLSGVVSDFTAEDAPTAVWEIKLVVMLIFGVNAFLKFVWSHRLFGYCSVLMAAVPNDPSDPAAYPRARQAAEINVTAARAYNRGLRSVYFGIAASAWLLGAVPLLVATAMTVAVILRREFASASRAVLLQAPPPPDTQR</sequence>
<name>A0A1I1ZEN9_9RHOB</name>
<dbReference type="PANTHER" id="PTHR31881:SF6">
    <property type="entry name" value="OS09G0494600 PROTEIN"/>
    <property type="match status" value="1"/>
</dbReference>
<reference evidence="2 3" key="1">
    <citation type="submission" date="2016-10" db="EMBL/GenBank/DDBJ databases">
        <authorList>
            <person name="Varghese N."/>
            <person name="Submissions S."/>
        </authorList>
    </citation>
    <scope>NUCLEOTIDE SEQUENCE [LARGE SCALE GENOMIC DNA]</scope>
    <source>
        <strain evidence="3">YIM D21,KCTC 23444,ACCC 10710</strain>
    </source>
</reference>
<dbReference type="OrthoDB" id="9806874at2"/>
<protein>
    <submittedName>
        <fullName evidence="2">Uncharacterized membrane protein</fullName>
    </submittedName>
</protein>
<organism evidence="2 3">
    <name type="scientific">Roseivivax sediminis</name>
    <dbReference type="NCBI Taxonomy" id="936889"/>
    <lineage>
        <taxon>Bacteria</taxon>
        <taxon>Pseudomonadati</taxon>
        <taxon>Pseudomonadota</taxon>
        <taxon>Alphaproteobacteria</taxon>
        <taxon>Rhodobacterales</taxon>
        <taxon>Roseobacteraceae</taxon>
        <taxon>Roseivivax</taxon>
    </lineage>
</organism>
<dbReference type="InterPro" id="IPR006747">
    <property type="entry name" value="DUF599"/>
</dbReference>